<keyword evidence="10" id="KW-0472">Membrane</keyword>
<dbReference type="EMBL" id="BAABBV010000001">
    <property type="protein sequence ID" value="GAA4163543.1"/>
    <property type="molecule type" value="Genomic_DNA"/>
</dbReference>
<evidence type="ECO:0000313" key="13">
    <source>
        <dbReference type="Proteomes" id="UP001415169"/>
    </source>
</evidence>
<dbReference type="InterPro" id="IPR003661">
    <property type="entry name" value="HisK_dim/P_dom"/>
</dbReference>
<dbReference type="InterPro" id="IPR050980">
    <property type="entry name" value="2C_sensor_his_kinase"/>
</dbReference>
<keyword evidence="8" id="KW-0902">Two-component regulatory system</keyword>
<comment type="caution">
    <text evidence="12">The sequence shown here is derived from an EMBL/GenBank/DDBJ whole genome shotgun (WGS) entry which is preliminary data.</text>
</comment>
<dbReference type="RefSeq" id="WP_344792043.1">
    <property type="nucleotide sequence ID" value="NZ_BAABBV010000001.1"/>
</dbReference>
<reference evidence="12" key="1">
    <citation type="journal article" date="2014" name="Int. J. Syst. Evol. Microbiol.">
        <title>Complete genome of a new Firmicutes species belonging to the dominant human colonic microbiota ('Ruminococcus bicirculans') reveals two chromosomes and a selective capacity to utilize plant glucans.</title>
        <authorList>
            <consortium name="NISC Comparative Sequencing Program"/>
            <person name="Wegmann U."/>
            <person name="Louis P."/>
            <person name="Goesmann A."/>
            <person name="Henrissat B."/>
            <person name="Duncan S.H."/>
            <person name="Flint H.J."/>
        </authorList>
    </citation>
    <scope>NUCLEOTIDE SEQUENCE</scope>
    <source>
        <strain evidence="12">JCM 17590</strain>
    </source>
</reference>
<dbReference type="SMART" id="SM00388">
    <property type="entry name" value="HisKA"/>
    <property type="match status" value="1"/>
</dbReference>
<dbReference type="SMART" id="SM00387">
    <property type="entry name" value="HATPase_c"/>
    <property type="match status" value="1"/>
</dbReference>
<organism evidence="12 13">
    <name type="scientific">Gryllotalpicola daejeonensis</name>
    <dbReference type="NCBI Taxonomy" id="993087"/>
    <lineage>
        <taxon>Bacteria</taxon>
        <taxon>Bacillati</taxon>
        <taxon>Actinomycetota</taxon>
        <taxon>Actinomycetes</taxon>
        <taxon>Micrococcales</taxon>
        <taxon>Microbacteriaceae</taxon>
        <taxon>Gryllotalpicola</taxon>
    </lineage>
</organism>
<dbReference type="Gene3D" id="3.30.565.10">
    <property type="entry name" value="Histidine kinase-like ATPase, C-terminal domain"/>
    <property type="match status" value="1"/>
</dbReference>
<dbReference type="CDD" id="cd00082">
    <property type="entry name" value="HisKA"/>
    <property type="match status" value="1"/>
</dbReference>
<dbReference type="InterPro" id="IPR004358">
    <property type="entry name" value="Sig_transdc_His_kin-like_C"/>
</dbReference>
<dbReference type="CDD" id="cd00075">
    <property type="entry name" value="HATPase"/>
    <property type="match status" value="1"/>
</dbReference>
<evidence type="ECO:0000256" key="10">
    <source>
        <dbReference type="SAM" id="Phobius"/>
    </source>
</evidence>
<evidence type="ECO:0000256" key="7">
    <source>
        <dbReference type="ARBA" id="ARBA00022777"/>
    </source>
</evidence>
<keyword evidence="10" id="KW-1133">Transmembrane helix</keyword>
<gene>
    <name evidence="12" type="ORF">GCM10022286_24160</name>
</gene>
<evidence type="ECO:0000313" key="12">
    <source>
        <dbReference type="EMBL" id="GAA4163543.1"/>
    </source>
</evidence>
<feature type="domain" description="Histidine kinase" evidence="11">
    <location>
        <begin position="125"/>
        <end position="357"/>
    </location>
</feature>
<accession>A0ABP7ZLT8</accession>
<keyword evidence="13" id="KW-1185">Reference proteome</keyword>
<keyword evidence="7" id="KW-0418">Kinase</keyword>
<dbReference type="SUPFAM" id="SSF47384">
    <property type="entry name" value="Homodimeric domain of signal transducing histidine kinase"/>
    <property type="match status" value="1"/>
</dbReference>
<keyword evidence="4" id="KW-1003">Cell membrane</keyword>
<dbReference type="Proteomes" id="UP001415169">
    <property type="component" value="Unassembled WGS sequence"/>
</dbReference>
<name>A0ABP7ZLT8_9MICO</name>
<feature type="transmembrane region" description="Helical" evidence="10">
    <location>
        <begin position="79"/>
        <end position="105"/>
    </location>
</feature>
<evidence type="ECO:0000256" key="3">
    <source>
        <dbReference type="ARBA" id="ARBA00012438"/>
    </source>
</evidence>
<dbReference type="Gene3D" id="1.10.287.130">
    <property type="match status" value="1"/>
</dbReference>
<evidence type="ECO:0000259" key="11">
    <source>
        <dbReference type="PROSITE" id="PS50109"/>
    </source>
</evidence>
<evidence type="ECO:0000256" key="8">
    <source>
        <dbReference type="ARBA" id="ARBA00023012"/>
    </source>
</evidence>
<comment type="catalytic activity">
    <reaction evidence="1">
        <text>ATP + protein L-histidine = ADP + protein N-phospho-L-histidine.</text>
        <dbReference type="EC" id="2.7.13.3"/>
    </reaction>
</comment>
<keyword evidence="10" id="KW-0812">Transmembrane</keyword>
<dbReference type="PANTHER" id="PTHR44936:SF9">
    <property type="entry name" value="SENSOR PROTEIN CREC"/>
    <property type="match status" value="1"/>
</dbReference>
<dbReference type="SUPFAM" id="SSF55874">
    <property type="entry name" value="ATPase domain of HSP90 chaperone/DNA topoisomerase II/histidine kinase"/>
    <property type="match status" value="1"/>
</dbReference>
<reference evidence="12" key="2">
    <citation type="submission" date="2023-12" db="EMBL/GenBank/DDBJ databases">
        <authorList>
            <person name="Sun Q."/>
            <person name="Inoue M."/>
        </authorList>
    </citation>
    <scope>NUCLEOTIDE SEQUENCE</scope>
    <source>
        <strain evidence="12">JCM 17590</strain>
    </source>
</reference>
<evidence type="ECO:0000256" key="2">
    <source>
        <dbReference type="ARBA" id="ARBA00004651"/>
    </source>
</evidence>
<dbReference type="InterPro" id="IPR036890">
    <property type="entry name" value="HATPase_C_sf"/>
</dbReference>
<dbReference type="InterPro" id="IPR003594">
    <property type="entry name" value="HATPase_dom"/>
</dbReference>
<keyword evidence="5" id="KW-0597">Phosphoprotein</keyword>
<dbReference type="PRINTS" id="PR00344">
    <property type="entry name" value="BCTRLSENSOR"/>
</dbReference>
<dbReference type="Pfam" id="PF02518">
    <property type="entry name" value="HATPase_c"/>
    <property type="match status" value="1"/>
</dbReference>
<dbReference type="PANTHER" id="PTHR44936">
    <property type="entry name" value="SENSOR PROTEIN CREC"/>
    <property type="match status" value="1"/>
</dbReference>
<evidence type="ECO:0000256" key="5">
    <source>
        <dbReference type="ARBA" id="ARBA00022553"/>
    </source>
</evidence>
<evidence type="ECO:0000256" key="9">
    <source>
        <dbReference type="ARBA" id="ARBA00023026"/>
    </source>
</evidence>
<dbReference type="PROSITE" id="PS50109">
    <property type="entry name" value="HIS_KIN"/>
    <property type="match status" value="1"/>
</dbReference>
<dbReference type="InterPro" id="IPR005467">
    <property type="entry name" value="His_kinase_dom"/>
</dbReference>
<sequence>MSARTQGRAPGRARARAGDADEAAVRRAAASVTRQISIATVALVLVIVIMAIIVVIWQSQPSELRERAVPGEDKIYIDAGAVLVALAVIGVGAIVFAAVISWVIARRAVRPLGRALALQRAFVADASHELRTPLAVLDARLQLLQLRLTAVDPNAETVAELRRDAGTLIGIVDELLAAAGDEPAEGDAVTDASADAASVVESLRLLAGERGVSIELRTPGADAADPLRVAMPTVGFRRCVTALVDNALAHTPDGGRVDVSLERLGAGAGRAEREGRGAVVALTVTDHGPGIRGITPDRVFERFAHSDPEAADGLPRRRGFGIGLALVRDVAARAGGTVRVERTGPDGTTFVLELPAA</sequence>
<evidence type="ECO:0000256" key="1">
    <source>
        <dbReference type="ARBA" id="ARBA00000085"/>
    </source>
</evidence>
<dbReference type="Pfam" id="PF00512">
    <property type="entry name" value="HisKA"/>
    <property type="match status" value="1"/>
</dbReference>
<dbReference type="EC" id="2.7.13.3" evidence="3"/>
<protein>
    <recommendedName>
        <fullName evidence="3">histidine kinase</fullName>
        <ecNumber evidence="3">2.7.13.3</ecNumber>
    </recommendedName>
</protein>
<proteinExistence type="predicted"/>
<evidence type="ECO:0000256" key="4">
    <source>
        <dbReference type="ARBA" id="ARBA00022475"/>
    </source>
</evidence>
<feature type="transmembrane region" description="Helical" evidence="10">
    <location>
        <begin position="36"/>
        <end position="59"/>
    </location>
</feature>
<evidence type="ECO:0000256" key="6">
    <source>
        <dbReference type="ARBA" id="ARBA00022679"/>
    </source>
</evidence>
<dbReference type="InterPro" id="IPR036097">
    <property type="entry name" value="HisK_dim/P_sf"/>
</dbReference>
<keyword evidence="9" id="KW-0843">Virulence</keyword>
<comment type="subcellular location">
    <subcellularLocation>
        <location evidence="2">Cell membrane</location>
        <topology evidence="2">Multi-pass membrane protein</topology>
    </subcellularLocation>
</comment>
<keyword evidence="6" id="KW-0808">Transferase</keyword>